<name>A0A291TB90_9FIRM</name>
<gene>
    <name evidence="1" type="ORF">CRH10_08715</name>
</gene>
<dbReference type="Gene3D" id="3.40.630.190">
    <property type="entry name" value="LCP protein"/>
    <property type="match status" value="1"/>
</dbReference>
<dbReference type="EMBL" id="CP023819">
    <property type="protein sequence ID" value="ATL90369.1"/>
    <property type="molecule type" value="Genomic_DNA"/>
</dbReference>
<evidence type="ECO:0008006" key="3">
    <source>
        <dbReference type="Google" id="ProtNLM"/>
    </source>
</evidence>
<evidence type="ECO:0000313" key="1">
    <source>
        <dbReference type="EMBL" id="ATL90369.1"/>
    </source>
</evidence>
<dbReference type="AlphaFoldDB" id="A0A291TB90"/>
<proteinExistence type="predicted"/>
<dbReference type="Proteomes" id="UP000223709">
    <property type="component" value="Chromosome"/>
</dbReference>
<dbReference type="RefSeq" id="WP_098924171.1">
    <property type="nucleotide sequence ID" value="NZ_CP023819.1"/>
</dbReference>
<protein>
    <recommendedName>
        <fullName evidence="3">Cell envelope-related transcriptional attenuator domain-containing protein</fullName>
    </recommendedName>
</protein>
<accession>A0A291TB90</accession>
<evidence type="ECO:0000313" key="2">
    <source>
        <dbReference type="Proteomes" id="UP000223709"/>
    </source>
</evidence>
<sequence>MHKNGWRPFWAALGAALLVLLPLVGGTVLLTRQMVRTRIQTAQPQSGVPIQLPRAEHRMTLLLCTAGEQPGFLLVYLNAAQNSLNLLAVPGELTVPFNGETASLAHCYGAAGPARCRQALLEVLGLPEDMFYLALSPAVLEKTASRYGPVRVGFSGALTADELAETGLSAAVQSISAKEAHALLSGWDVDGTLPPARRAAARAAVWEAFFRQDLALLPATLPDALRASSTALLTDFAAQDYTLLGTVLEFLANNSALPHAEALPGAWDAKAGTYTVTDASRAAVQTFLSVSPASGNDASLREP</sequence>
<reference evidence="1 2" key="1">
    <citation type="submission" date="2017-10" db="EMBL/GenBank/DDBJ databases">
        <title>Complete Genome Sequence of Faecalibacterium prausnitzii isolated from the gut of healthy adult Indian.</title>
        <authorList>
            <person name="Bag S."/>
            <person name="Ghosh T.S."/>
            <person name="Das B."/>
        </authorList>
    </citation>
    <scope>NUCLEOTIDE SEQUENCE [LARGE SCALE GENOMIC DNA]</scope>
    <source>
        <strain evidence="1 2">Indica</strain>
    </source>
</reference>
<organism evidence="1 2">
    <name type="scientific">Faecalibacterium prausnitzii</name>
    <dbReference type="NCBI Taxonomy" id="853"/>
    <lineage>
        <taxon>Bacteria</taxon>
        <taxon>Bacillati</taxon>
        <taxon>Bacillota</taxon>
        <taxon>Clostridia</taxon>
        <taxon>Eubacteriales</taxon>
        <taxon>Oscillospiraceae</taxon>
        <taxon>Faecalibacterium</taxon>
    </lineage>
</organism>